<keyword evidence="1" id="KW-0863">Zinc-finger</keyword>
<dbReference type="WBParaSite" id="nRc.2.0.1.t00228-RA">
    <property type="protein sequence ID" value="nRc.2.0.1.t00228-RA"/>
    <property type="gene ID" value="nRc.2.0.1.g00228"/>
</dbReference>
<accession>A0A915HFP8</accession>
<protein>
    <submittedName>
        <fullName evidence="5">C2H2-type domain-containing protein</fullName>
    </submittedName>
</protein>
<feature type="region of interest" description="Disordered" evidence="2">
    <location>
        <begin position="211"/>
        <end position="236"/>
    </location>
</feature>
<dbReference type="Pfam" id="PF23228">
    <property type="entry name" value="zf_PCFS4"/>
    <property type="match status" value="1"/>
</dbReference>
<evidence type="ECO:0000313" key="4">
    <source>
        <dbReference type="Proteomes" id="UP000887565"/>
    </source>
</evidence>
<evidence type="ECO:0000256" key="2">
    <source>
        <dbReference type="SAM" id="MobiDB-lite"/>
    </source>
</evidence>
<dbReference type="InterPro" id="IPR057242">
    <property type="entry name" value="PCFS4-like"/>
</dbReference>
<dbReference type="Proteomes" id="UP000887565">
    <property type="component" value="Unplaced"/>
</dbReference>
<organism evidence="4 5">
    <name type="scientific">Romanomermis culicivorax</name>
    <name type="common">Nematode worm</name>
    <dbReference type="NCBI Taxonomy" id="13658"/>
    <lineage>
        <taxon>Eukaryota</taxon>
        <taxon>Metazoa</taxon>
        <taxon>Ecdysozoa</taxon>
        <taxon>Nematoda</taxon>
        <taxon>Enoplea</taxon>
        <taxon>Dorylaimia</taxon>
        <taxon>Mermithida</taxon>
        <taxon>Mermithoidea</taxon>
        <taxon>Mermithidae</taxon>
        <taxon>Romanomermis</taxon>
    </lineage>
</organism>
<feature type="region of interest" description="Disordered" evidence="2">
    <location>
        <begin position="702"/>
        <end position="742"/>
    </location>
</feature>
<dbReference type="PROSITE" id="PS00028">
    <property type="entry name" value="ZINC_FINGER_C2H2_1"/>
    <property type="match status" value="1"/>
</dbReference>
<dbReference type="GO" id="GO:0005737">
    <property type="term" value="C:cytoplasm"/>
    <property type="evidence" value="ECO:0007669"/>
    <property type="project" value="TreeGrafter"/>
</dbReference>
<proteinExistence type="predicted"/>
<dbReference type="InterPro" id="IPR045154">
    <property type="entry name" value="PCF11-like"/>
</dbReference>
<dbReference type="GO" id="GO:0005849">
    <property type="term" value="C:mRNA cleavage factor complex"/>
    <property type="evidence" value="ECO:0007669"/>
    <property type="project" value="TreeGrafter"/>
</dbReference>
<dbReference type="PANTHER" id="PTHR15921">
    <property type="entry name" value="PRE-MRNA CLEAVAGE COMPLEX II"/>
    <property type="match status" value="1"/>
</dbReference>
<feature type="domain" description="C2H2-type" evidence="3">
    <location>
        <begin position="548"/>
        <end position="575"/>
    </location>
</feature>
<feature type="compositionally biased region" description="Low complexity" evidence="2">
    <location>
        <begin position="213"/>
        <end position="231"/>
    </location>
</feature>
<dbReference type="GO" id="GO:0008270">
    <property type="term" value="F:zinc ion binding"/>
    <property type="evidence" value="ECO:0007669"/>
    <property type="project" value="UniProtKB-KW"/>
</dbReference>
<keyword evidence="4" id="KW-1185">Reference proteome</keyword>
<dbReference type="PROSITE" id="PS50157">
    <property type="entry name" value="ZINC_FINGER_C2H2_2"/>
    <property type="match status" value="1"/>
</dbReference>
<reference evidence="5" key="1">
    <citation type="submission" date="2022-11" db="UniProtKB">
        <authorList>
            <consortium name="WormBaseParasite"/>
        </authorList>
    </citation>
    <scope>IDENTIFICATION</scope>
</reference>
<dbReference type="PANTHER" id="PTHR15921:SF3">
    <property type="entry name" value="PRE-MRNA CLEAVAGE COMPLEX 2 PROTEIN PCF11"/>
    <property type="match status" value="1"/>
</dbReference>
<sequence length="761" mass="84559">MRANAPQPRVRHPFMPTRVFSQGIPDFSIPPPLLPGAQAMYSSFPTAYSTMPPPPSISAQNTKITIFKRFFDFFGKKSQLLTPVALKCSITLVLKVDMERISESDYADTVLFFLFRSYHNENFIHLGLNNNQPYNYVRPPQASPVVQFGQQQASTYHHPPQQPVVSPVTSTTISYLQASPPPVVASPTRPSVNAANFNRYGLTSGRKCDFDASIQSSPPASSISPSTSLSPKNKIKRNSVSLSRLPRLYIYHLINLSSSVSPPVSKVAKTASTDKEANNTSTASVTDDEESENASATNITPTNQNSLSNNNRIFVDGRPYEVRFVQDKAVIERNGLPHQVTFIGKAKDVVIDGVPHKMNFGDEGLQITLDGRSLSIRFGAPSRELYIGSMPLRGSFGGPPIHFALNGVKHRAQLCGPPPEVKIDAEPSYELLRFLRPLANASSSTMATQSSGSGNYGYSSYTAPRPAPMPQVFARPQAAPNVARVATPMAIDQRLLMSVLKTLPPRPQGIDLVEQRPCPLSTLTDFNLNLLRIRYKSVINALYFDKSLQCDTCAERFNDEESYIRHLGYHSQIEPLSIGRTKTWFSLAQDWVEFQTEQESIEQVVKTEIDADENGIEDEDDKEKIQAGILLDEQYQNTYCAVCGDKFEQIWDEEDESWKFSNAVTVNDKVYHTFCRGEEQDSPPREDDDSQDLYFCLFESHTNEGRNRPKPSSSSDMRIKSEPDQGDYDVFSTTQAAAQPSNACAAAANANRNIDGARFDK</sequence>
<dbReference type="InterPro" id="IPR013087">
    <property type="entry name" value="Znf_C2H2_type"/>
</dbReference>
<feature type="compositionally biased region" description="Polar residues" evidence="2">
    <location>
        <begin position="293"/>
        <end position="312"/>
    </location>
</feature>
<dbReference type="AlphaFoldDB" id="A0A915HFP8"/>
<name>A0A915HFP8_ROMCU</name>
<dbReference type="GO" id="GO:0003729">
    <property type="term" value="F:mRNA binding"/>
    <property type="evidence" value="ECO:0007669"/>
    <property type="project" value="InterPro"/>
</dbReference>
<evidence type="ECO:0000313" key="5">
    <source>
        <dbReference type="WBParaSite" id="nRc.2.0.1.t00228-RA"/>
    </source>
</evidence>
<keyword evidence="1" id="KW-0862">Zinc</keyword>
<dbReference type="GO" id="GO:0031124">
    <property type="term" value="P:mRNA 3'-end processing"/>
    <property type="evidence" value="ECO:0007669"/>
    <property type="project" value="InterPro"/>
</dbReference>
<keyword evidence="1" id="KW-0479">Metal-binding</keyword>
<dbReference type="GO" id="GO:0006369">
    <property type="term" value="P:termination of RNA polymerase II transcription"/>
    <property type="evidence" value="ECO:0007669"/>
    <property type="project" value="InterPro"/>
</dbReference>
<dbReference type="GO" id="GO:0000993">
    <property type="term" value="F:RNA polymerase II complex binding"/>
    <property type="evidence" value="ECO:0007669"/>
    <property type="project" value="InterPro"/>
</dbReference>
<feature type="region of interest" description="Disordered" evidence="2">
    <location>
        <begin position="267"/>
        <end position="312"/>
    </location>
</feature>
<evidence type="ECO:0000256" key="1">
    <source>
        <dbReference type="PROSITE-ProRule" id="PRU00042"/>
    </source>
</evidence>
<evidence type="ECO:0000259" key="3">
    <source>
        <dbReference type="PROSITE" id="PS50157"/>
    </source>
</evidence>